<dbReference type="AlphaFoldDB" id="A0A7Y9XXK5"/>
<evidence type="ECO:0000256" key="1">
    <source>
        <dbReference type="ARBA" id="ARBA00023015"/>
    </source>
</evidence>
<dbReference type="InterPro" id="IPR001647">
    <property type="entry name" value="HTH_TetR"/>
</dbReference>
<keyword evidence="7" id="KW-1185">Reference proteome</keyword>
<name>A0A7Y9XXK5_9SPHN</name>
<evidence type="ECO:0000259" key="5">
    <source>
        <dbReference type="PROSITE" id="PS50977"/>
    </source>
</evidence>
<dbReference type="GO" id="GO:0003700">
    <property type="term" value="F:DNA-binding transcription factor activity"/>
    <property type="evidence" value="ECO:0007669"/>
    <property type="project" value="TreeGrafter"/>
</dbReference>
<feature type="DNA-binding region" description="H-T-H motif" evidence="4">
    <location>
        <begin position="13"/>
        <end position="32"/>
    </location>
</feature>
<dbReference type="EMBL" id="JACBZF010000002">
    <property type="protein sequence ID" value="NYH94951.1"/>
    <property type="molecule type" value="Genomic_DNA"/>
</dbReference>
<organism evidence="6 7">
    <name type="scientific">Novosphingobium marinum</name>
    <dbReference type="NCBI Taxonomy" id="1514948"/>
    <lineage>
        <taxon>Bacteria</taxon>
        <taxon>Pseudomonadati</taxon>
        <taxon>Pseudomonadota</taxon>
        <taxon>Alphaproteobacteria</taxon>
        <taxon>Sphingomonadales</taxon>
        <taxon>Sphingomonadaceae</taxon>
        <taxon>Novosphingobium</taxon>
    </lineage>
</organism>
<protein>
    <submittedName>
        <fullName evidence="6">AcrR family transcriptional regulator</fullName>
    </submittedName>
</protein>
<dbReference type="Pfam" id="PF00440">
    <property type="entry name" value="TetR_N"/>
    <property type="match status" value="1"/>
</dbReference>
<dbReference type="Gene3D" id="1.10.357.10">
    <property type="entry name" value="Tetracycline Repressor, domain 2"/>
    <property type="match status" value="1"/>
</dbReference>
<evidence type="ECO:0000256" key="2">
    <source>
        <dbReference type="ARBA" id="ARBA00023125"/>
    </source>
</evidence>
<evidence type="ECO:0000256" key="3">
    <source>
        <dbReference type="ARBA" id="ARBA00023163"/>
    </source>
</evidence>
<dbReference type="Proteomes" id="UP000522081">
    <property type="component" value="Unassembled WGS sequence"/>
</dbReference>
<dbReference type="PANTHER" id="PTHR30055:SF234">
    <property type="entry name" value="HTH-TYPE TRANSCRIPTIONAL REGULATOR BETI"/>
    <property type="match status" value="1"/>
</dbReference>
<sequence length="210" mass="23784">MALIAARGVDGFSLADLSRRARVAQKTLYNSFGSKEALICAAFDFFLEEQAVRFPATEKRTMAGILDQLYERCCDFMQNREWVRASNFLYFSFTVDEEIYGTLKAMALIYFDQFHKVYGDHPDFVTNNPTEYLRLQMANAAHGTVHDWLMGRISDRVFPDAVCLGVVTAMMSFVSGDLRREAGRLVERYAARLRDQPLPSQDSEASASGE</sequence>
<gene>
    <name evidence="6" type="ORF">FHS75_001270</name>
</gene>
<evidence type="ECO:0000313" key="7">
    <source>
        <dbReference type="Proteomes" id="UP000522081"/>
    </source>
</evidence>
<comment type="caution">
    <text evidence="6">The sequence shown here is derived from an EMBL/GenBank/DDBJ whole genome shotgun (WGS) entry which is preliminary data.</text>
</comment>
<dbReference type="PANTHER" id="PTHR30055">
    <property type="entry name" value="HTH-TYPE TRANSCRIPTIONAL REGULATOR RUTR"/>
    <property type="match status" value="1"/>
</dbReference>
<dbReference type="GO" id="GO:0000976">
    <property type="term" value="F:transcription cis-regulatory region binding"/>
    <property type="evidence" value="ECO:0007669"/>
    <property type="project" value="TreeGrafter"/>
</dbReference>
<evidence type="ECO:0000313" key="6">
    <source>
        <dbReference type="EMBL" id="NYH94951.1"/>
    </source>
</evidence>
<accession>A0A7Y9XXK5</accession>
<dbReference type="InterPro" id="IPR050109">
    <property type="entry name" value="HTH-type_TetR-like_transc_reg"/>
</dbReference>
<evidence type="ECO:0000256" key="4">
    <source>
        <dbReference type="PROSITE-ProRule" id="PRU00335"/>
    </source>
</evidence>
<dbReference type="SUPFAM" id="SSF46689">
    <property type="entry name" value="Homeodomain-like"/>
    <property type="match status" value="1"/>
</dbReference>
<keyword evidence="1" id="KW-0805">Transcription regulation</keyword>
<reference evidence="6 7" key="1">
    <citation type="submission" date="2020-07" db="EMBL/GenBank/DDBJ databases">
        <title>Genomic Encyclopedia of Type Strains, Phase IV (KMG-IV): sequencing the most valuable type-strain genomes for metagenomic binning, comparative biology and taxonomic classification.</title>
        <authorList>
            <person name="Goeker M."/>
        </authorList>
    </citation>
    <scope>NUCLEOTIDE SEQUENCE [LARGE SCALE GENOMIC DNA]</scope>
    <source>
        <strain evidence="6 7">DSM 29043</strain>
    </source>
</reference>
<dbReference type="InterPro" id="IPR009057">
    <property type="entry name" value="Homeodomain-like_sf"/>
</dbReference>
<proteinExistence type="predicted"/>
<keyword evidence="3" id="KW-0804">Transcription</keyword>
<keyword evidence="2 4" id="KW-0238">DNA-binding</keyword>
<dbReference type="PROSITE" id="PS50977">
    <property type="entry name" value="HTH_TETR_2"/>
    <property type="match status" value="1"/>
</dbReference>
<feature type="domain" description="HTH tetR-type" evidence="5">
    <location>
        <begin position="1"/>
        <end position="50"/>
    </location>
</feature>